<gene>
    <name evidence="2" type="ORF">JD844_023748</name>
</gene>
<sequence>MLVNLLMLNIMLTVNLFISLLLKKIAILGVSSLSLGSQHLSLIHLQKKEASPSEQKENSVCGAREGGIASLPNQPPLSQFLLPFGEAVRIVGTKRDWEVFKKEKPKGKGKCFLDGIIRVQPLQTCHRPLRVGLSRRAKPRQLHPYLK</sequence>
<protein>
    <recommendedName>
        <fullName evidence="1">RAD51 interacting motif domain-containing protein</fullName>
    </recommendedName>
</protein>
<evidence type="ECO:0000259" key="1">
    <source>
        <dbReference type="Pfam" id="PF15696"/>
    </source>
</evidence>
<dbReference type="InterPro" id="IPR031419">
    <property type="entry name" value="RAD51_interact"/>
</dbReference>
<dbReference type="PANTHER" id="PTHR39229">
    <property type="entry name" value="MCG1037962"/>
    <property type="match status" value="1"/>
</dbReference>
<dbReference type="InterPro" id="IPR053355">
    <property type="entry name" value="RAD51-associated"/>
</dbReference>
<evidence type="ECO:0000313" key="3">
    <source>
        <dbReference type="Proteomes" id="UP000826234"/>
    </source>
</evidence>
<organism evidence="2 3">
    <name type="scientific">Phrynosoma platyrhinos</name>
    <name type="common">Desert horned lizard</name>
    <dbReference type="NCBI Taxonomy" id="52577"/>
    <lineage>
        <taxon>Eukaryota</taxon>
        <taxon>Metazoa</taxon>
        <taxon>Chordata</taxon>
        <taxon>Craniata</taxon>
        <taxon>Vertebrata</taxon>
        <taxon>Euteleostomi</taxon>
        <taxon>Lepidosauria</taxon>
        <taxon>Squamata</taxon>
        <taxon>Bifurcata</taxon>
        <taxon>Unidentata</taxon>
        <taxon>Episquamata</taxon>
        <taxon>Toxicofera</taxon>
        <taxon>Iguania</taxon>
        <taxon>Phrynosomatidae</taxon>
        <taxon>Phrynosomatinae</taxon>
        <taxon>Phrynosoma</taxon>
    </lineage>
</organism>
<dbReference type="EMBL" id="JAIPUX010003289">
    <property type="protein sequence ID" value="KAH0621960.1"/>
    <property type="molecule type" value="Genomic_DNA"/>
</dbReference>
<comment type="caution">
    <text evidence="2">The sequence shown here is derived from an EMBL/GenBank/DDBJ whole genome shotgun (WGS) entry which is preliminary data.</text>
</comment>
<name>A0ABQ7SX91_PHRPL</name>
<accession>A0ABQ7SX91</accession>
<feature type="domain" description="RAD51 interacting motif" evidence="1">
    <location>
        <begin position="114"/>
        <end position="146"/>
    </location>
</feature>
<reference evidence="2 3" key="1">
    <citation type="journal article" date="2022" name="Gigascience">
        <title>A chromosome-level genome assembly and annotation of the desert horned lizard, Phrynosoma platyrhinos, provides insight into chromosomal rearrangements among reptiles.</title>
        <authorList>
            <person name="Koochekian N."/>
            <person name="Ascanio A."/>
            <person name="Farleigh K."/>
            <person name="Card D.C."/>
            <person name="Schield D.R."/>
            <person name="Castoe T.A."/>
            <person name="Jezkova T."/>
        </authorList>
    </citation>
    <scope>NUCLEOTIDE SEQUENCE [LARGE SCALE GENOMIC DNA]</scope>
    <source>
        <strain evidence="2">NK-2021</strain>
    </source>
</reference>
<keyword evidence="3" id="KW-1185">Reference proteome</keyword>
<dbReference type="Pfam" id="PF15696">
    <property type="entry name" value="RAD51_interact"/>
    <property type="match status" value="1"/>
</dbReference>
<proteinExistence type="predicted"/>
<dbReference type="Proteomes" id="UP000826234">
    <property type="component" value="Unassembled WGS sequence"/>
</dbReference>
<evidence type="ECO:0000313" key="2">
    <source>
        <dbReference type="EMBL" id="KAH0621960.1"/>
    </source>
</evidence>
<dbReference type="PANTHER" id="PTHR39229:SF1">
    <property type="entry name" value="RAD51-ASSOCIATED PROTEIN 2"/>
    <property type="match status" value="1"/>
</dbReference>